<evidence type="ECO:0000313" key="2">
    <source>
        <dbReference type="EMBL" id="PWN93436.1"/>
    </source>
</evidence>
<feature type="compositionally biased region" description="Basic and acidic residues" evidence="1">
    <location>
        <begin position="580"/>
        <end position="599"/>
    </location>
</feature>
<feature type="region of interest" description="Disordered" evidence="1">
    <location>
        <begin position="411"/>
        <end position="462"/>
    </location>
</feature>
<feature type="compositionally biased region" description="Basic and acidic residues" evidence="1">
    <location>
        <begin position="235"/>
        <end position="251"/>
    </location>
</feature>
<feature type="compositionally biased region" description="Basic and acidic residues" evidence="1">
    <location>
        <begin position="411"/>
        <end position="424"/>
    </location>
</feature>
<protein>
    <submittedName>
        <fullName evidence="2">Uncharacterized protein</fullName>
    </submittedName>
</protein>
<proteinExistence type="predicted"/>
<evidence type="ECO:0000256" key="1">
    <source>
        <dbReference type="SAM" id="MobiDB-lite"/>
    </source>
</evidence>
<dbReference type="RefSeq" id="XP_025380634.1">
    <property type="nucleotide sequence ID" value="XM_025524650.1"/>
</dbReference>
<feature type="region of interest" description="Disordered" evidence="1">
    <location>
        <begin position="235"/>
        <end position="347"/>
    </location>
</feature>
<accession>A0A316YWL2</accession>
<feature type="compositionally biased region" description="Basic and acidic residues" evidence="1">
    <location>
        <begin position="263"/>
        <end position="291"/>
    </location>
</feature>
<feature type="compositionally biased region" description="Basic and acidic residues" evidence="1">
    <location>
        <begin position="329"/>
        <end position="338"/>
    </location>
</feature>
<feature type="region of interest" description="Disordered" evidence="1">
    <location>
        <begin position="569"/>
        <end position="618"/>
    </location>
</feature>
<feature type="compositionally biased region" description="Polar residues" evidence="1">
    <location>
        <begin position="188"/>
        <end position="200"/>
    </location>
</feature>
<dbReference type="Proteomes" id="UP000245768">
    <property type="component" value="Unassembled WGS sequence"/>
</dbReference>
<keyword evidence="3" id="KW-1185">Reference proteome</keyword>
<evidence type="ECO:0000313" key="3">
    <source>
        <dbReference type="Proteomes" id="UP000245768"/>
    </source>
</evidence>
<reference evidence="2 3" key="1">
    <citation type="journal article" date="2018" name="Mol. Biol. Evol.">
        <title>Broad Genomic Sampling Reveals a Smut Pathogenic Ancestry of the Fungal Clade Ustilaginomycotina.</title>
        <authorList>
            <person name="Kijpornyongpan T."/>
            <person name="Mondo S.J."/>
            <person name="Barry K."/>
            <person name="Sandor L."/>
            <person name="Lee J."/>
            <person name="Lipzen A."/>
            <person name="Pangilinan J."/>
            <person name="LaButti K."/>
            <person name="Hainaut M."/>
            <person name="Henrissat B."/>
            <person name="Grigoriev I.V."/>
            <person name="Spatafora J.W."/>
            <person name="Aime M.C."/>
        </authorList>
    </citation>
    <scope>NUCLEOTIDE SEQUENCE [LARGE SCALE GENOMIC DNA]</scope>
    <source>
        <strain evidence="2 3">MCA 4198</strain>
    </source>
</reference>
<feature type="region of interest" description="Disordered" evidence="1">
    <location>
        <begin position="188"/>
        <end position="213"/>
    </location>
</feature>
<dbReference type="GeneID" id="37046566"/>
<dbReference type="AlphaFoldDB" id="A0A316YWL2"/>
<sequence length="618" mass="70451">MVHLRRSESVPSVIKDPYYRLKARGRRAGFNNEAKLSGQFIPQVPRKNAYTDPERELHCQIGQTRYASRYFGASLSKTLDRTYEAVSFIKKRACKRETAQENPFFSPSPVVVSLTELEKHRSSPVLDIHSHTTTCKQMALNALSQAAEQETLEGPKNGLDEGRGQELVPEAEIREIVKEDFRARQQLSIRSHSIQGSQSPLEHPLRKEETYVDPFSLEKERARRIERDNANLKQRRDLSRERRRRYAEQRGEPFFSSDQDIFEQLKKRESERERDAQQHMRDLHDLAKSENDPNVSRRAYEALQKLSSPGKSSILDPTQPHRRRREKRKSSAIEDYQEKSGQCSTFGVSPQSQLFPYENDSETLEGFQFYPTWMHEEHPVVEPVGYRNENDVLQQNEGFMTSAIDDLLNQSKEHGNNDLDRALLDGDGPPAFEKTGGDEVSGTEEGSLQTVTHSRDDRQAAIDLPTISDTHPERTEEALGIEADQGSKESTIDLANDEDDFEEEFPEEMRRKVDAELAEKRRIHALQLEPRSGLTHEAEQPLERFAAVATKTQTGEAIIADMMEVDECQSELTSTVAEEEAQKGHAPRPEDFDHKKSSADEQTLVSTHERVATGNGKV</sequence>
<gene>
    <name evidence="2" type="ORF">FA10DRAFT_298824</name>
</gene>
<name>A0A316YWL2_9BASI</name>
<dbReference type="EMBL" id="KZ819634">
    <property type="protein sequence ID" value="PWN93436.1"/>
    <property type="molecule type" value="Genomic_DNA"/>
</dbReference>
<dbReference type="InParanoid" id="A0A316YWL2"/>
<feature type="compositionally biased region" description="Basic and acidic residues" evidence="1">
    <location>
        <begin position="203"/>
        <end position="213"/>
    </location>
</feature>
<organism evidence="2 3">
    <name type="scientific">Acaromyces ingoldii</name>
    <dbReference type="NCBI Taxonomy" id="215250"/>
    <lineage>
        <taxon>Eukaryota</taxon>
        <taxon>Fungi</taxon>
        <taxon>Dikarya</taxon>
        <taxon>Basidiomycota</taxon>
        <taxon>Ustilaginomycotina</taxon>
        <taxon>Exobasidiomycetes</taxon>
        <taxon>Exobasidiales</taxon>
        <taxon>Cryptobasidiaceae</taxon>
        <taxon>Acaromyces</taxon>
    </lineage>
</organism>